<evidence type="ECO:0000313" key="4">
    <source>
        <dbReference type="Proteomes" id="UP000013101"/>
    </source>
</evidence>
<dbReference type="PATRIC" id="fig|1217693.3.peg.1956"/>
<dbReference type="Proteomes" id="UP000013101">
    <property type="component" value="Unassembled WGS sequence"/>
</dbReference>
<dbReference type="Gene3D" id="1.10.720.30">
    <property type="entry name" value="SAP domain"/>
    <property type="match status" value="1"/>
</dbReference>
<gene>
    <name evidence="3" type="ORF">F897_02027</name>
</gene>
<dbReference type="STRING" id="70346.F897_02027"/>
<evidence type="ECO:0000256" key="2">
    <source>
        <dbReference type="SAM" id="MobiDB-lite"/>
    </source>
</evidence>
<dbReference type="RefSeq" id="WP_005235518.1">
    <property type="nucleotide sequence ID" value="NZ_CP083658.1"/>
</dbReference>
<reference evidence="3 4" key="1">
    <citation type="submission" date="2013-02" db="EMBL/GenBank/DDBJ databases">
        <title>The Genome Sequence of Acinetobacter sp. NIPH 2171.</title>
        <authorList>
            <consortium name="The Broad Institute Genome Sequencing Platform"/>
            <consortium name="The Broad Institute Genome Sequencing Center for Infectious Disease"/>
            <person name="Cerqueira G."/>
            <person name="Feldgarden M."/>
            <person name="Courvalin P."/>
            <person name="Perichon B."/>
            <person name="Grillot-Courvalin C."/>
            <person name="Clermont D."/>
            <person name="Rocha E."/>
            <person name="Yoon E.-J."/>
            <person name="Nemec A."/>
            <person name="Walker B."/>
            <person name="Young S.K."/>
            <person name="Zeng Q."/>
            <person name="Gargeya S."/>
            <person name="Fitzgerald M."/>
            <person name="Haas B."/>
            <person name="Abouelleil A."/>
            <person name="Alvarado L."/>
            <person name="Arachchi H.M."/>
            <person name="Berlin A.M."/>
            <person name="Chapman S.B."/>
            <person name="Dewar J."/>
            <person name="Goldberg J."/>
            <person name="Griggs A."/>
            <person name="Gujja S."/>
            <person name="Hansen M."/>
            <person name="Howarth C."/>
            <person name="Imamovic A."/>
            <person name="Larimer J."/>
            <person name="McCowan C."/>
            <person name="Murphy C."/>
            <person name="Neiman D."/>
            <person name="Pearson M."/>
            <person name="Priest M."/>
            <person name="Roberts A."/>
            <person name="Saif S."/>
            <person name="Shea T."/>
            <person name="Sisk P."/>
            <person name="Sykes S."/>
            <person name="Wortman J."/>
            <person name="Nusbaum C."/>
            <person name="Birren B."/>
        </authorList>
    </citation>
    <scope>NUCLEOTIDE SEQUENCE [LARGE SCALE GENOMIC DNA]</scope>
    <source>
        <strain evidence="3 4">NIPH 2171</strain>
    </source>
</reference>
<comment type="caution">
    <text evidence="3">The sequence shown here is derived from an EMBL/GenBank/DDBJ whole genome shotgun (WGS) entry which is preliminary data.</text>
</comment>
<organism evidence="3 4">
    <name type="scientific">Acinetobacter variabilis</name>
    <dbReference type="NCBI Taxonomy" id="70346"/>
    <lineage>
        <taxon>Bacteria</taxon>
        <taxon>Pseudomonadati</taxon>
        <taxon>Pseudomonadota</taxon>
        <taxon>Gammaproteobacteria</taxon>
        <taxon>Moraxellales</taxon>
        <taxon>Moraxellaceae</taxon>
        <taxon>Acinetobacter</taxon>
    </lineage>
</organism>
<accession>N9P421</accession>
<protein>
    <submittedName>
        <fullName evidence="3">Uncharacterized protein</fullName>
    </submittedName>
</protein>
<feature type="region of interest" description="Disordered" evidence="2">
    <location>
        <begin position="1"/>
        <end position="28"/>
    </location>
</feature>
<dbReference type="EMBL" id="APRS01000012">
    <property type="protein sequence ID" value="ENX08875.1"/>
    <property type="molecule type" value="Genomic_DNA"/>
</dbReference>
<keyword evidence="1" id="KW-0175">Coiled coil</keyword>
<name>N9P421_9GAMM</name>
<dbReference type="AlphaFoldDB" id="N9P421"/>
<dbReference type="OrthoDB" id="6713463at2"/>
<evidence type="ECO:0000256" key="1">
    <source>
        <dbReference type="SAM" id="Coils"/>
    </source>
</evidence>
<sequence length="145" mass="16434">MSNYPKMLYKGNKAKYEHQTASNEESEKELLDSGWVGFGELPDASPDMKYASGSADGFSTAKQNKELQEQLDAQIKENTKLKEELVEALKENQELRKKIRFKELEDKPADELKAILDKAEIKYKANAGKPELAQLVLDHESKDSE</sequence>
<dbReference type="InterPro" id="IPR036361">
    <property type="entry name" value="SAP_dom_sf"/>
</dbReference>
<evidence type="ECO:0000313" key="3">
    <source>
        <dbReference type="EMBL" id="ENX08875.1"/>
    </source>
</evidence>
<dbReference type="HOGENOM" id="CLU_1782680_0_0_6"/>
<proteinExistence type="predicted"/>
<feature type="coiled-coil region" evidence="1">
    <location>
        <begin position="64"/>
        <end position="105"/>
    </location>
</feature>